<protein>
    <submittedName>
        <fullName evidence="8">Mechanosensitive ion channel family protein</fullName>
    </submittedName>
    <submittedName>
        <fullName evidence="7">Mechanosensitive ion channel protein MscS</fullName>
    </submittedName>
</protein>
<dbReference type="GO" id="GO:0008381">
    <property type="term" value="F:mechanosensitive monoatomic ion channel activity"/>
    <property type="evidence" value="ECO:0007669"/>
    <property type="project" value="InterPro"/>
</dbReference>
<dbReference type="GO" id="GO:0071470">
    <property type="term" value="P:cellular response to osmotic stress"/>
    <property type="evidence" value="ECO:0007669"/>
    <property type="project" value="InterPro"/>
</dbReference>
<comment type="subcellular location">
    <subcellularLocation>
        <location evidence="1">Membrane</location>
    </subcellularLocation>
</comment>
<dbReference type="Pfam" id="PF00924">
    <property type="entry name" value="MS_channel_2nd"/>
    <property type="match status" value="1"/>
</dbReference>
<evidence type="ECO:0000313" key="8">
    <source>
        <dbReference type="EMBL" id="MFN1215498.1"/>
    </source>
</evidence>
<evidence type="ECO:0000256" key="1">
    <source>
        <dbReference type="ARBA" id="ARBA00004370"/>
    </source>
</evidence>
<feature type="domain" description="Mechanosensitive ion channel MscS" evidence="6">
    <location>
        <begin position="203"/>
        <end position="271"/>
    </location>
</feature>
<evidence type="ECO:0000259" key="6">
    <source>
        <dbReference type="Pfam" id="PF00924"/>
    </source>
</evidence>
<evidence type="ECO:0000256" key="5">
    <source>
        <dbReference type="SAM" id="Phobius"/>
    </source>
</evidence>
<feature type="transmembrane region" description="Helical" evidence="5">
    <location>
        <begin position="187"/>
        <end position="209"/>
    </location>
</feature>
<dbReference type="SUPFAM" id="SSF50182">
    <property type="entry name" value="Sm-like ribonucleoproteins"/>
    <property type="match status" value="1"/>
</dbReference>
<sequence>MKDEIQDTKSFLQEISDQLYIYISQVTPGGMDWVVHIIVKLALLCAVFLVVDFVFKFAINFVFRFFRNDEKFPVIRSIYQSKITNSVAHFSALLVVGAIHPSIFPATALPKTNVFINRSINLGLVLILAGMLYRSLTGFRNYFTIKQDFYKIMALNAISETVKILGIFIFSVVGICVIFGIKGTTIVGSLGAITAVLVLVFRDTILGFVTGIHVATSKNLKVGDWVSIPKYSIEGNITDISLLTTKITNFDKTVSTIPTYDLLTTEIKNLQVMSESNTRRIKKSVYFNINSFKFLNEEDIERLKEINLISDYLEEKSLEIEKEKQSLEHKDKTINGRQLTNIGVFRYYAQKYIENDPDIDQNGAKMVRQLDITPQGLPLEVYCFANDSKWEHFEQIQADIFDHLLVASKEFDLQVMQVSVKV</sequence>
<feature type="transmembrane region" description="Helical" evidence="5">
    <location>
        <begin position="164"/>
        <end position="181"/>
    </location>
</feature>
<dbReference type="EMBL" id="JBJXVJ010000001">
    <property type="protein sequence ID" value="MFN1215498.1"/>
    <property type="molecule type" value="Genomic_DNA"/>
</dbReference>
<dbReference type="InterPro" id="IPR030192">
    <property type="entry name" value="YbdG"/>
</dbReference>
<feature type="transmembrane region" description="Helical" evidence="5">
    <location>
        <begin position="120"/>
        <end position="143"/>
    </location>
</feature>
<evidence type="ECO:0000256" key="4">
    <source>
        <dbReference type="ARBA" id="ARBA00023136"/>
    </source>
</evidence>
<dbReference type="InterPro" id="IPR006685">
    <property type="entry name" value="MscS_channel_2nd"/>
</dbReference>
<dbReference type="InterPro" id="IPR010920">
    <property type="entry name" value="LSM_dom_sf"/>
</dbReference>
<keyword evidence="2 5" id="KW-0812">Transmembrane</keyword>
<organism evidence="7 9">
    <name type="scientific">Chryseobacterium kwangjuense</name>
    <dbReference type="NCBI Taxonomy" id="267125"/>
    <lineage>
        <taxon>Bacteria</taxon>
        <taxon>Pseudomonadati</taxon>
        <taxon>Bacteroidota</taxon>
        <taxon>Flavobacteriia</taxon>
        <taxon>Flavobacteriales</taxon>
        <taxon>Weeksellaceae</taxon>
        <taxon>Chryseobacterium group</taxon>
        <taxon>Chryseobacterium</taxon>
    </lineage>
</organism>
<dbReference type="OrthoDB" id="9775207at2"/>
<dbReference type="Gene3D" id="2.30.30.60">
    <property type="match status" value="1"/>
</dbReference>
<reference evidence="8 10" key="4">
    <citation type="submission" date="2024-12" db="EMBL/GenBank/DDBJ databases">
        <title>Draft genome sequence of Chryseobacterium kwangjuense AG447.</title>
        <authorList>
            <person name="Cheptsov V.S."/>
            <person name="Belov A."/>
            <person name="Zavarzina A.G."/>
        </authorList>
    </citation>
    <scope>NUCLEOTIDE SEQUENCE [LARGE SCALE GENOMIC DNA]</scope>
    <source>
        <strain evidence="8 10">AG447</strain>
    </source>
</reference>
<dbReference type="Proteomes" id="UP000070513">
    <property type="component" value="Unassembled WGS sequence"/>
</dbReference>
<keyword evidence="10" id="KW-1185">Reference proteome</keyword>
<dbReference type="AlphaFoldDB" id="A0A135WJW7"/>
<keyword evidence="3 5" id="KW-1133">Transmembrane helix</keyword>
<feature type="transmembrane region" description="Helical" evidence="5">
    <location>
        <begin position="41"/>
        <end position="66"/>
    </location>
</feature>
<reference evidence="7" key="2">
    <citation type="submission" date="2015-12" db="EMBL/GenBank/DDBJ databases">
        <authorList>
            <person name="Shamseldin A."/>
            <person name="Moawad H."/>
            <person name="Abd El-Rahim W.M."/>
            <person name="Sadowsky M.J."/>
        </authorList>
    </citation>
    <scope>NUCLEOTIDE SEQUENCE</scope>
    <source>
        <strain evidence="7">KJ1R5</strain>
    </source>
</reference>
<evidence type="ECO:0000256" key="3">
    <source>
        <dbReference type="ARBA" id="ARBA00022989"/>
    </source>
</evidence>
<dbReference type="PANTHER" id="PTHR30414:SF0">
    <property type="entry name" value="MINICONDUCTANCE MECHANOSENSITIVE CHANNEL YBDG"/>
    <property type="match status" value="1"/>
</dbReference>
<evidence type="ECO:0000313" key="7">
    <source>
        <dbReference type="EMBL" id="KXH85214.1"/>
    </source>
</evidence>
<evidence type="ECO:0000313" key="10">
    <source>
        <dbReference type="Proteomes" id="UP001634154"/>
    </source>
</evidence>
<dbReference type="PANTHER" id="PTHR30414">
    <property type="entry name" value="MINICONDUCTANCE MECHANOSENSITIVE CHANNEL YBDG"/>
    <property type="match status" value="1"/>
</dbReference>
<accession>A0A135WJW7</accession>
<dbReference type="EMBL" id="LPUR01000001">
    <property type="protein sequence ID" value="KXH85214.1"/>
    <property type="molecule type" value="Genomic_DNA"/>
</dbReference>
<proteinExistence type="predicted"/>
<reference evidence="9" key="1">
    <citation type="submission" date="2015-12" db="EMBL/GenBank/DDBJ databases">
        <title>Genome sequence of a biocontrol rhizobacterium Chryseobacterium kwangjuense strain KJ1R5 isolated from pepper (Capsicum annuum L.).</title>
        <authorList>
            <person name="Jeong J.-J."/>
            <person name="Park H."/>
            <person name="Mannaa M."/>
            <person name="Sang M.K."/>
            <person name="Choi I.-G."/>
            <person name="Kim K.D."/>
        </authorList>
    </citation>
    <scope>NUCLEOTIDE SEQUENCE [LARGE SCALE GENOMIC DNA]</scope>
    <source>
        <strain evidence="9">KJ1R5</strain>
    </source>
</reference>
<gene>
    <name evidence="8" type="ORF">ACKW6Q_00815</name>
    <name evidence="7" type="ORF">AU378_05540</name>
</gene>
<keyword evidence="4 5" id="KW-0472">Membrane</keyword>
<evidence type="ECO:0000256" key="2">
    <source>
        <dbReference type="ARBA" id="ARBA00022692"/>
    </source>
</evidence>
<dbReference type="InterPro" id="IPR023408">
    <property type="entry name" value="MscS_beta-dom_sf"/>
</dbReference>
<dbReference type="Proteomes" id="UP001634154">
    <property type="component" value="Unassembled WGS sequence"/>
</dbReference>
<name>A0A135WJW7_9FLAO</name>
<feature type="transmembrane region" description="Helical" evidence="5">
    <location>
        <begin position="87"/>
        <end position="108"/>
    </location>
</feature>
<evidence type="ECO:0000313" key="9">
    <source>
        <dbReference type="Proteomes" id="UP000070513"/>
    </source>
</evidence>
<dbReference type="GO" id="GO:0005886">
    <property type="term" value="C:plasma membrane"/>
    <property type="evidence" value="ECO:0007669"/>
    <property type="project" value="TreeGrafter"/>
</dbReference>
<comment type="caution">
    <text evidence="7">The sequence shown here is derived from an EMBL/GenBank/DDBJ whole genome shotgun (WGS) entry which is preliminary data.</text>
</comment>
<reference evidence="7 9" key="3">
    <citation type="journal article" date="2016" name="Genome Announc.">
        <title>Draft Genome Sequence of a Biocontrol Rhizobacterium, Chryseobacterium kwangjuense Strain KJ1R5, Isolated from Pepper (Capsicum annuum).</title>
        <authorList>
            <person name="Jeong J.J."/>
            <person name="Park H."/>
            <person name="Park B.H."/>
            <person name="Mannaa M."/>
            <person name="Sang M.K."/>
            <person name="Choi I.G."/>
            <person name="Kim K.D."/>
        </authorList>
    </citation>
    <scope>NUCLEOTIDE SEQUENCE [LARGE SCALE GENOMIC DNA]</scope>
    <source>
        <strain evidence="7 9">KJ1R5</strain>
    </source>
</reference>
<dbReference type="RefSeq" id="WP_062648821.1">
    <property type="nucleotide sequence ID" value="NZ_JBJXVJ010000001.1"/>
</dbReference>